<dbReference type="Pfam" id="PF21983">
    <property type="entry name" value="NikA-like"/>
    <property type="match status" value="1"/>
</dbReference>
<reference evidence="2" key="1">
    <citation type="journal article" date="2020" name="mSystems">
        <title>Genome- and Community-Level Interaction Insights into Carbon Utilization and Element Cycling Functions of Hydrothermarchaeota in Hydrothermal Sediment.</title>
        <authorList>
            <person name="Zhou Z."/>
            <person name="Liu Y."/>
            <person name="Xu W."/>
            <person name="Pan J."/>
            <person name="Luo Z.H."/>
            <person name="Li M."/>
        </authorList>
    </citation>
    <scope>NUCLEOTIDE SEQUENCE [LARGE SCALE GENOMIC DNA]</scope>
    <source>
        <strain evidence="2">HyVt-577</strain>
    </source>
</reference>
<evidence type="ECO:0000256" key="1">
    <source>
        <dbReference type="SAM" id="Coils"/>
    </source>
</evidence>
<feature type="coiled-coil region" evidence="1">
    <location>
        <begin position="58"/>
        <end position="85"/>
    </location>
</feature>
<keyword evidence="1" id="KW-0175">Coiled coil</keyword>
<dbReference type="InterPro" id="IPR053842">
    <property type="entry name" value="NikA-like"/>
</dbReference>
<proteinExistence type="predicted"/>
<comment type="caution">
    <text evidence="2">The sequence shown here is derived from an EMBL/GenBank/DDBJ whole genome shotgun (WGS) entry which is preliminary data.</text>
</comment>
<dbReference type="Proteomes" id="UP000885779">
    <property type="component" value="Unassembled WGS sequence"/>
</dbReference>
<name>A0A7V4TZL2_CALAY</name>
<evidence type="ECO:0008006" key="3">
    <source>
        <dbReference type="Google" id="ProtNLM"/>
    </source>
</evidence>
<evidence type="ECO:0000313" key="2">
    <source>
        <dbReference type="EMBL" id="HGY54552.1"/>
    </source>
</evidence>
<organism evidence="2">
    <name type="scientific">Caldithrix abyssi</name>
    <dbReference type="NCBI Taxonomy" id="187145"/>
    <lineage>
        <taxon>Bacteria</taxon>
        <taxon>Pseudomonadati</taxon>
        <taxon>Calditrichota</taxon>
        <taxon>Calditrichia</taxon>
        <taxon>Calditrichales</taxon>
        <taxon>Calditrichaceae</taxon>
        <taxon>Caldithrix</taxon>
    </lineage>
</organism>
<dbReference type="EMBL" id="DRQG01000023">
    <property type="protein sequence ID" value="HGY54552.1"/>
    <property type="molecule type" value="Genomic_DNA"/>
</dbReference>
<dbReference type="AlphaFoldDB" id="A0A7V4TZL2"/>
<accession>A0A7V4TZL2</accession>
<gene>
    <name evidence="2" type="ORF">ENK44_02510</name>
</gene>
<sequence>MDKKSKLINIRISPQEYEKIKAAASQLDMSVSQYIRYMATVLTDLPVDFSEMNESLSKHRLENDLQRITQNLERRRQQIDMLLRSVNSAALKLESQFKKFRMETAQELHKDFERIHLLVEE</sequence>
<protein>
    <recommendedName>
        <fullName evidence="3">Ribbon-helix-helix protein, CopG family</fullName>
    </recommendedName>
</protein>